<feature type="region of interest" description="Disordered" evidence="1">
    <location>
        <begin position="101"/>
        <end position="130"/>
    </location>
</feature>
<feature type="region of interest" description="Disordered" evidence="1">
    <location>
        <begin position="191"/>
        <end position="210"/>
    </location>
</feature>
<dbReference type="AlphaFoldDB" id="A0A640KDU6"/>
<dbReference type="Proteomes" id="UP000419144">
    <property type="component" value="Unassembled WGS sequence"/>
</dbReference>
<keyword evidence="3" id="KW-1185">Reference proteome</keyword>
<organism evidence="2 3">
    <name type="scientific">Leishmania tarentolae</name>
    <name type="common">Sauroleishmania tarentolae</name>
    <dbReference type="NCBI Taxonomy" id="5689"/>
    <lineage>
        <taxon>Eukaryota</taxon>
        <taxon>Discoba</taxon>
        <taxon>Euglenozoa</taxon>
        <taxon>Kinetoplastea</taxon>
        <taxon>Metakinetoplastina</taxon>
        <taxon>Trypanosomatida</taxon>
        <taxon>Trypanosomatidae</taxon>
        <taxon>Leishmaniinae</taxon>
        <taxon>Leishmania</taxon>
        <taxon>lizard Leishmania</taxon>
    </lineage>
</organism>
<proteinExistence type="predicted"/>
<evidence type="ECO:0000313" key="2">
    <source>
        <dbReference type="EMBL" id="GET85907.1"/>
    </source>
</evidence>
<dbReference type="OrthoDB" id="266737at2759"/>
<comment type="caution">
    <text evidence="2">The sequence shown here is derived from an EMBL/GenBank/DDBJ whole genome shotgun (WGS) entry which is preliminary data.</text>
</comment>
<sequence>MKRQLPIMPAHCCSSNVSSSSSGALSEPSDGGTRSGDDGNSYYSEGFGFYRPVPSVLTSLAGTTTAVATKADTTSAVGSLCTNAFSDVLKTLSAYSHASASLRNAAPRPTATGSDAAGRKTAKGAGNTAVANHSNKGVGLALGVADRIHTVPIAVPLPPEEVQRRRREGGLAYPSRLTFRSVSSSLPVRDSDGATVAAADQDGTGKGGEGAKLGADASTAARAHKTCICCCCCFRFRSEKAPCKMKRNAAMRQRPHYSLRSHHVSLVSFRTMREHGVPMEGVQNVVPSVNKGARYGNLKAAMMGIEAHPKKLQKAIQSPNRPASGLYLDKSYGFGHGARGAWAGAGQSAFMRDGDPEDFWIAQLHRDASVRLEPIEIA</sequence>
<evidence type="ECO:0000313" key="3">
    <source>
        <dbReference type="Proteomes" id="UP000419144"/>
    </source>
</evidence>
<dbReference type="VEuPathDB" id="TriTrypDB:LtaPh_0604200"/>
<name>A0A640KDU6_LEITA</name>
<feature type="region of interest" description="Disordered" evidence="1">
    <location>
        <begin position="1"/>
        <end position="38"/>
    </location>
</feature>
<reference evidence="2" key="1">
    <citation type="submission" date="2019-11" db="EMBL/GenBank/DDBJ databases">
        <title>Leishmania tarentolae CDS.</title>
        <authorList>
            <person name="Goto Y."/>
            <person name="Yamagishi J."/>
        </authorList>
    </citation>
    <scope>NUCLEOTIDE SEQUENCE [LARGE SCALE GENOMIC DNA]</scope>
    <source>
        <strain evidence="2">Parrot Tar II</strain>
    </source>
</reference>
<gene>
    <name evidence="2" type="ORF">LtaPh_0604200</name>
</gene>
<accession>A0A640KDU6</accession>
<evidence type="ECO:0000256" key="1">
    <source>
        <dbReference type="SAM" id="MobiDB-lite"/>
    </source>
</evidence>
<feature type="compositionally biased region" description="Low complexity" evidence="1">
    <location>
        <begin position="14"/>
        <end position="29"/>
    </location>
</feature>
<protein>
    <submittedName>
        <fullName evidence="2">Uncharacterized protein</fullName>
    </submittedName>
</protein>
<dbReference type="EMBL" id="BLBS01000007">
    <property type="protein sequence ID" value="GET85907.1"/>
    <property type="molecule type" value="Genomic_DNA"/>
</dbReference>